<reference evidence="1" key="2">
    <citation type="submission" date="2020-05" db="EMBL/GenBank/DDBJ databases">
        <authorList>
            <person name="Kim H.-S."/>
            <person name="Proctor R.H."/>
            <person name="Brown D.W."/>
        </authorList>
    </citation>
    <scope>NUCLEOTIDE SEQUENCE</scope>
    <source>
        <strain evidence="1">NRRL 45417</strain>
    </source>
</reference>
<proteinExistence type="predicted"/>
<name>A0A8H4WNM6_9HYPO</name>
<accession>A0A8H4WNM6</accession>
<organism evidence="1 2">
    <name type="scientific">Fusarium gaditjirri</name>
    <dbReference type="NCBI Taxonomy" id="282569"/>
    <lineage>
        <taxon>Eukaryota</taxon>
        <taxon>Fungi</taxon>
        <taxon>Dikarya</taxon>
        <taxon>Ascomycota</taxon>
        <taxon>Pezizomycotina</taxon>
        <taxon>Sordariomycetes</taxon>
        <taxon>Hypocreomycetidae</taxon>
        <taxon>Hypocreales</taxon>
        <taxon>Nectriaceae</taxon>
        <taxon>Fusarium</taxon>
        <taxon>Fusarium nisikadoi species complex</taxon>
    </lineage>
</organism>
<sequence length="52" mass="5815">MASQQLPQLNIDRYVVIHVATTCDEHGVYVTKDSAEVIELGWILVDANSLEE</sequence>
<evidence type="ECO:0000313" key="1">
    <source>
        <dbReference type="EMBL" id="KAF4944356.1"/>
    </source>
</evidence>
<keyword evidence="2" id="KW-1185">Reference proteome</keyword>
<dbReference type="GO" id="GO:0003676">
    <property type="term" value="F:nucleic acid binding"/>
    <property type="evidence" value="ECO:0007669"/>
    <property type="project" value="InterPro"/>
</dbReference>
<dbReference type="Proteomes" id="UP000604273">
    <property type="component" value="Unassembled WGS sequence"/>
</dbReference>
<protein>
    <submittedName>
        <fullName evidence="1">Uncharacterized protein</fullName>
    </submittedName>
</protein>
<dbReference type="OrthoDB" id="448399at2759"/>
<dbReference type="Gene3D" id="3.30.420.10">
    <property type="entry name" value="Ribonuclease H-like superfamily/Ribonuclease H"/>
    <property type="match status" value="1"/>
</dbReference>
<dbReference type="EMBL" id="JABFAI010000442">
    <property type="protein sequence ID" value="KAF4944356.1"/>
    <property type="molecule type" value="Genomic_DNA"/>
</dbReference>
<evidence type="ECO:0000313" key="2">
    <source>
        <dbReference type="Proteomes" id="UP000604273"/>
    </source>
</evidence>
<comment type="caution">
    <text evidence="1">The sequence shown here is derived from an EMBL/GenBank/DDBJ whole genome shotgun (WGS) entry which is preliminary data.</text>
</comment>
<reference evidence="1" key="1">
    <citation type="journal article" date="2020" name="BMC Genomics">
        <title>Correction to: Identification and distribution of gene clusters required for synthesis of sphingolipid metabolism inhibitors in diverse species of the filamentous fungus Fusarium.</title>
        <authorList>
            <person name="Kim H.S."/>
            <person name="Lohmar J.M."/>
            <person name="Busman M."/>
            <person name="Brown D.W."/>
            <person name="Naumann T.A."/>
            <person name="Divon H.H."/>
            <person name="Lysoe E."/>
            <person name="Uhlig S."/>
            <person name="Proctor R.H."/>
        </authorList>
    </citation>
    <scope>NUCLEOTIDE SEQUENCE</scope>
    <source>
        <strain evidence="1">NRRL 45417</strain>
    </source>
</reference>
<dbReference type="AlphaFoldDB" id="A0A8H4WNM6"/>
<dbReference type="InterPro" id="IPR036397">
    <property type="entry name" value="RNaseH_sf"/>
</dbReference>
<feature type="non-terminal residue" evidence="1">
    <location>
        <position position="52"/>
    </location>
</feature>
<gene>
    <name evidence="1" type="ORF">FGADI_12729</name>
</gene>